<reference evidence="3" key="1">
    <citation type="submission" date="2017-12" db="EMBL/GenBank/DDBJ databases">
        <authorList>
            <person name="Thomas-White K."/>
            <person name="Wolfe A.J."/>
        </authorList>
    </citation>
    <scope>NUCLEOTIDE SEQUENCE</scope>
    <source>
        <strain evidence="3">UMB0043</strain>
    </source>
</reference>
<gene>
    <name evidence="3" type="ORF">CYJ44_002295</name>
</gene>
<evidence type="ECO:0000256" key="2">
    <source>
        <dbReference type="SAM" id="SignalP"/>
    </source>
</evidence>
<feature type="compositionally biased region" description="Low complexity" evidence="1">
    <location>
        <begin position="27"/>
        <end position="44"/>
    </location>
</feature>
<dbReference type="PROSITE" id="PS51257">
    <property type="entry name" value="PROKAR_LIPOPROTEIN"/>
    <property type="match status" value="1"/>
</dbReference>
<protein>
    <submittedName>
        <fullName evidence="3">Copper chaperone PCu(A)C</fullName>
    </submittedName>
</protein>
<dbReference type="InterPro" id="IPR007410">
    <property type="entry name" value="LpqE-like"/>
</dbReference>
<evidence type="ECO:0000313" key="4">
    <source>
        <dbReference type="Proteomes" id="UP000235104"/>
    </source>
</evidence>
<name>A0ABU9UGY5_9CORY</name>
<dbReference type="RefSeq" id="WP_101735679.1">
    <property type="nucleotide sequence ID" value="NZ_PKHR02000011.1"/>
</dbReference>
<dbReference type="SUPFAM" id="SSF110087">
    <property type="entry name" value="DR1885-like metal-binding protein"/>
    <property type="match status" value="1"/>
</dbReference>
<dbReference type="Pfam" id="PF04314">
    <property type="entry name" value="PCuAC"/>
    <property type="match status" value="1"/>
</dbReference>
<feature type="compositionally biased region" description="Basic and acidic residues" evidence="1">
    <location>
        <begin position="198"/>
        <end position="218"/>
    </location>
</feature>
<feature type="region of interest" description="Disordered" evidence="1">
    <location>
        <begin position="27"/>
        <end position="63"/>
    </location>
</feature>
<keyword evidence="2" id="KW-0732">Signal</keyword>
<dbReference type="PANTHER" id="PTHR36302:SF1">
    <property type="entry name" value="COPPER CHAPERONE PCU(A)C"/>
    <property type="match status" value="1"/>
</dbReference>
<dbReference type="PANTHER" id="PTHR36302">
    <property type="entry name" value="BLR7088 PROTEIN"/>
    <property type="match status" value="1"/>
</dbReference>
<evidence type="ECO:0000256" key="1">
    <source>
        <dbReference type="SAM" id="MobiDB-lite"/>
    </source>
</evidence>
<dbReference type="Proteomes" id="UP000235104">
    <property type="component" value="Unassembled WGS sequence"/>
</dbReference>
<dbReference type="EMBL" id="PKHR02000011">
    <property type="protein sequence ID" value="MEM5984988.1"/>
    <property type="molecule type" value="Genomic_DNA"/>
</dbReference>
<evidence type="ECO:0000313" key="3">
    <source>
        <dbReference type="EMBL" id="MEM5984988.1"/>
    </source>
</evidence>
<feature type="region of interest" description="Disordered" evidence="1">
    <location>
        <begin position="186"/>
        <end position="231"/>
    </location>
</feature>
<dbReference type="InterPro" id="IPR036182">
    <property type="entry name" value="PCuAC_sf"/>
</dbReference>
<dbReference type="Gene3D" id="2.60.40.1890">
    <property type="entry name" value="PCu(A)C copper chaperone"/>
    <property type="match status" value="1"/>
</dbReference>
<accession>A0ABU9UGY5</accession>
<comment type="caution">
    <text evidence="3">The sequence shown here is derived from an EMBL/GenBank/DDBJ whole genome shotgun (WGS) entry which is preliminary data.</text>
</comment>
<feature type="chain" id="PRO_5046553112" evidence="2">
    <location>
        <begin position="24"/>
        <end position="231"/>
    </location>
</feature>
<dbReference type="InterPro" id="IPR058248">
    <property type="entry name" value="Lxx211020-like"/>
</dbReference>
<feature type="signal peptide" evidence="2">
    <location>
        <begin position="1"/>
        <end position="23"/>
    </location>
</feature>
<sequence>MLNSRIFLRASVVAVAAASLALASCSTSEEDSTAAPSSAAASAENGAEKDKEAATSDSASSSAESGVTFEDAVVRAMEKDSDMTAIFGTLHNHTDKDINVVGFTSSVKAEHYEIHEVVDGVMQEKEGGFDIPAGESVELAPGSFHFMLMGVTEPVMAGETATLTLELSDGSTVDLGDIPVRSIGAGDENYGDMGGMEHGGDMDHGDMKHGEHMDHSESADMSGMKTEEHAR</sequence>
<organism evidence="3 4">
    <name type="scientific">Corynebacterium hesseae</name>
    <dbReference type="NCBI Taxonomy" id="2913502"/>
    <lineage>
        <taxon>Bacteria</taxon>
        <taxon>Bacillati</taxon>
        <taxon>Actinomycetota</taxon>
        <taxon>Actinomycetes</taxon>
        <taxon>Mycobacteriales</taxon>
        <taxon>Corynebacteriaceae</taxon>
        <taxon>Corynebacterium</taxon>
    </lineage>
</organism>
<keyword evidence="4" id="KW-1185">Reference proteome</keyword>
<proteinExistence type="predicted"/>